<proteinExistence type="predicted"/>
<evidence type="ECO:0000313" key="7">
    <source>
        <dbReference type="Proteomes" id="UP001374535"/>
    </source>
</evidence>
<keyword evidence="3" id="KW-0862">Zinc</keyword>
<dbReference type="Pfam" id="PF06839">
    <property type="entry name" value="Zn_ribbon_GRF"/>
    <property type="match status" value="1"/>
</dbReference>
<keyword evidence="1" id="KW-0479">Metal-binding</keyword>
<protein>
    <recommendedName>
        <fullName evidence="5">GRF-type domain-containing protein</fullName>
    </recommendedName>
</protein>
<dbReference type="InterPro" id="IPR010666">
    <property type="entry name" value="Znf_GRF"/>
</dbReference>
<evidence type="ECO:0000259" key="5">
    <source>
        <dbReference type="PROSITE" id="PS51999"/>
    </source>
</evidence>
<dbReference type="AlphaFoldDB" id="A0AAQ3RE38"/>
<dbReference type="PANTHER" id="PTHR33680">
    <property type="entry name" value="OS07G0190500 PROTEIN"/>
    <property type="match status" value="1"/>
</dbReference>
<dbReference type="EMBL" id="CP144690">
    <property type="protein sequence ID" value="WVY91953.1"/>
    <property type="molecule type" value="Genomic_DNA"/>
</dbReference>
<evidence type="ECO:0000256" key="3">
    <source>
        <dbReference type="ARBA" id="ARBA00022833"/>
    </source>
</evidence>
<sequence>MVSVKVKVKELEKLGKGVELKLKLIKGGGSSSKGYCRCSSKRMSKEYFCCSSTCRMNETPICHCGQRSVMRTANTTKNRGKHFWGCSKYKNGVQDAGCNFFKWCTDVGSEDSGRYVKSEGNKETLVSNEEFERAVLLLLCTYKSSNYEDTVTSIFEDFYDSLNSHFDEVDPYNYVTPYAKAGFLSRMWF</sequence>
<dbReference type="Proteomes" id="UP001374535">
    <property type="component" value="Chromosome 11"/>
</dbReference>
<dbReference type="GO" id="GO:0008270">
    <property type="term" value="F:zinc ion binding"/>
    <property type="evidence" value="ECO:0007669"/>
    <property type="project" value="UniProtKB-KW"/>
</dbReference>
<keyword evidence="2 4" id="KW-0863">Zinc-finger</keyword>
<accession>A0AAQ3RE38</accession>
<feature type="domain" description="GRF-type" evidence="5">
    <location>
        <begin position="62"/>
        <end position="107"/>
    </location>
</feature>
<evidence type="ECO:0000256" key="4">
    <source>
        <dbReference type="PROSITE-ProRule" id="PRU01343"/>
    </source>
</evidence>
<evidence type="ECO:0000256" key="1">
    <source>
        <dbReference type="ARBA" id="ARBA00022723"/>
    </source>
</evidence>
<name>A0AAQ3RE38_VIGMU</name>
<evidence type="ECO:0000313" key="6">
    <source>
        <dbReference type="EMBL" id="WVY91953.1"/>
    </source>
</evidence>
<keyword evidence="7" id="KW-1185">Reference proteome</keyword>
<dbReference type="PROSITE" id="PS51999">
    <property type="entry name" value="ZF_GRF"/>
    <property type="match status" value="1"/>
</dbReference>
<organism evidence="6 7">
    <name type="scientific">Vigna mungo</name>
    <name type="common">Black gram</name>
    <name type="synonym">Phaseolus mungo</name>
    <dbReference type="NCBI Taxonomy" id="3915"/>
    <lineage>
        <taxon>Eukaryota</taxon>
        <taxon>Viridiplantae</taxon>
        <taxon>Streptophyta</taxon>
        <taxon>Embryophyta</taxon>
        <taxon>Tracheophyta</taxon>
        <taxon>Spermatophyta</taxon>
        <taxon>Magnoliopsida</taxon>
        <taxon>eudicotyledons</taxon>
        <taxon>Gunneridae</taxon>
        <taxon>Pentapetalae</taxon>
        <taxon>rosids</taxon>
        <taxon>fabids</taxon>
        <taxon>Fabales</taxon>
        <taxon>Fabaceae</taxon>
        <taxon>Papilionoideae</taxon>
        <taxon>50 kb inversion clade</taxon>
        <taxon>NPAAA clade</taxon>
        <taxon>indigoferoid/millettioid clade</taxon>
        <taxon>Phaseoleae</taxon>
        <taxon>Vigna</taxon>
    </lineage>
</organism>
<dbReference type="PANTHER" id="PTHR33680:SF1">
    <property type="entry name" value="OS05G0489500 PROTEIN"/>
    <property type="match status" value="1"/>
</dbReference>
<evidence type="ECO:0000256" key="2">
    <source>
        <dbReference type="ARBA" id="ARBA00022771"/>
    </source>
</evidence>
<reference evidence="6 7" key="1">
    <citation type="journal article" date="2023" name="Life. Sci Alliance">
        <title>Evolutionary insights into 3D genome organization and epigenetic landscape of Vigna mungo.</title>
        <authorList>
            <person name="Junaid A."/>
            <person name="Singh B."/>
            <person name="Bhatia S."/>
        </authorList>
    </citation>
    <scope>NUCLEOTIDE SEQUENCE [LARGE SCALE GENOMIC DNA]</scope>
    <source>
        <strain evidence="6">Urdbean</strain>
    </source>
</reference>
<gene>
    <name evidence="6" type="ORF">V8G54_037467</name>
</gene>